<dbReference type="OrthoDB" id="21331at2157"/>
<dbReference type="SUPFAM" id="SSF56281">
    <property type="entry name" value="Metallo-hydrolase/oxidoreductase"/>
    <property type="match status" value="1"/>
</dbReference>
<feature type="domain" description="Metallo-beta-lactamase" evidence="2">
    <location>
        <begin position="27"/>
        <end position="197"/>
    </location>
</feature>
<dbReference type="InterPro" id="IPR036866">
    <property type="entry name" value="RibonucZ/Hydroxyglut_hydro"/>
</dbReference>
<evidence type="ECO:0000256" key="1">
    <source>
        <dbReference type="HAMAP-Rule" id="MF_01406"/>
    </source>
</evidence>
<name>A0A5C0XNG6_PYRFU</name>
<comment type="similarity">
    <text evidence="1">Belongs to the UPF0282 family.</text>
</comment>
<dbReference type="Gene3D" id="3.60.15.10">
    <property type="entry name" value="Ribonuclease Z/Hydroxyacylglutathione hydrolase-like"/>
    <property type="match status" value="1"/>
</dbReference>
<dbReference type="InterPro" id="IPR001279">
    <property type="entry name" value="Metallo-B-lactamas"/>
</dbReference>
<dbReference type="RefSeq" id="WP_011011712.1">
    <property type="nucleotide sequence ID" value="NC_003413.1"/>
</dbReference>
<dbReference type="Proteomes" id="UP000324354">
    <property type="component" value="Chromosome"/>
</dbReference>
<reference evidence="3 4" key="1">
    <citation type="submission" date="2017-08" db="EMBL/GenBank/DDBJ databases">
        <title>Resequencing and Reannotation of the genome of Pyrococcus furiosus type strain DSM3638.</title>
        <authorList>
            <person name="Reichelt R.M."/>
            <person name="Bunk B."/>
        </authorList>
    </citation>
    <scope>NUCLEOTIDE SEQUENCE [LARGE SCALE GENOMIC DNA]</scope>
    <source>
        <strain evidence="3 4">DSM 3638</strain>
    </source>
</reference>
<sequence length="310" mass="34921">MKIIPIASESLGVRSLAVFVKVGKRGILIDPGAALGPKRYSLSPANSEMAALQLARSKIQEFAKKADVITISHYHYDHHTPFFEGIYESSSPEIAKELYSGKILLIKHPTQNINASQKRRAHEFLKNVEGIAKKIEYGDSKTFDFGDFKIEFSPPVPHGREGSKLGFVVMVLIDDGKKSVIHASDTQLINEKAVKWIIEKNPDLLIAGGPPTYLTHRVGNVRDIGRELINRIINETNAELIIDHHIVRDKGYEEFFNSLDKRPLTFAEFLGRENAPLEAYRKELHEFEKGKDVELPKGIVKFLKELGEQK</sequence>
<protein>
    <recommendedName>
        <fullName evidence="1">UPF0282 protein PFDSM3638_02975</fullName>
    </recommendedName>
</protein>
<dbReference type="PANTHER" id="PTHR43546">
    <property type="entry name" value="UPF0173 METAL-DEPENDENT HYDROLASE MJ1163-RELATED"/>
    <property type="match status" value="1"/>
</dbReference>
<dbReference type="KEGG" id="pfu:PF0593"/>
<evidence type="ECO:0000313" key="3">
    <source>
        <dbReference type="EMBL" id="QEK78299.1"/>
    </source>
</evidence>
<organism evidence="3 4">
    <name type="scientific">Pyrococcus furiosus (strain ATCC 43587 / DSM 3638 / JCM 8422 / Vc1)</name>
    <dbReference type="NCBI Taxonomy" id="186497"/>
    <lineage>
        <taxon>Archaea</taxon>
        <taxon>Methanobacteriati</taxon>
        <taxon>Methanobacteriota</taxon>
        <taxon>Thermococci</taxon>
        <taxon>Thermococcales</taxon>
        <taxon>Thermococcaceae</taxon>
        <taxon>Pyrococcus</taxon>
    </lineage>
</organism>
<evidence type="ECO:0000313" key="4">
    <source>
        <dbReference type="Proteomes" id="UP000324354"/>
    </source>
</evidence>
<dbReference type="PIRSF" id="PIRSF004944">
    <property type="entry name" value="UCP004944_hydrls"/>
    <property type="match status" value="1"/>
</dbReference>
<dbReference type="EMBL" id="CP023154">
    <property type="protein sequence ID" value="QEK78299.1"/>
    <property type="molecule type" value="Genomic_DNA"/>
</dbReference>
<evidence type="ECO:0000259" key="2">
    <source>
        <dbReference type="Pfam" id="PF12706"/>
    </source>
</evidence>
<dbReference type="PANTHER" id="PTHR43546:SF4">
    <property type="entry name" value="UPF0282 PROTEIN MJ1629"/>
    <property type="match status" value="1"/>
</dbReference>
<gene>
    <name evidence="3" type="ORF">PFDSM3638_02975</name>
</gene>
<dbReference type="InterPro" id="IPR050114">
    <property type="entry name" value="UPF0173_UPF0282_UlaG_hydrolase"/>
</dbReference>
<dbReference type="Pfam" id="PF12706">
    <property type="entry name" value="Lactamase_B_2"/>
    <property type="match status" value="1"/>
</dbReference>
<dbReference type="GeneID" id="13302405"/>
<dbReference type="AlphaFoldDB" id="A0A5C0XNG6"/>
<dbReference type="HAMAP" id="MF_01406">
    <property type="entry name" value="UPF0282"/>
    <property type="match status" value="1"/>
</dbReference>
<dbReference type="InterPro" id="IPR014426">
    <property type="entry name" value="UPF0282_hydrls"/>
</dbReference>
<proteinExistence type="inferred from homology"/>
<accession>A0A5C0XNG6</accession>
<dbReference type="NCBIfam" id="NF003290">
    <property type="entry name" value="PRK04286.1-6"/>
    <property type="match status" value="1"/>
</dbReference>
<dbReference type="GeneID" id="41712398"/>